<evidence type="ECO:0000259" key="2">
    <source>
        <dbReference type="PROSITE" id="PS50102"/>
    </source>
</evidence>
<dbReference type="SUPFAM" id="SSF54928">
    <property type="entry name" value="RNA-binding domain, RBD"/>
    <property type="match status" value="1"/>
</dbReference>
<accession>A0A1S3HJS2</accession>
<dbReference type="InterPro" id="IPR048270">
    <property type="entry name" value="PNMA_C"/>
</dbReference>
<dbReference type="OrthoDB" id="10063881at2759"/>
<dbReference type="Pfam" id="PF00076">
    <property type="entry name" value="RRM_1"/>
    <property type="match status" value="1"/>
</dbReference>
<dbReference type="SMART" id="SM00360">
    <property type="entry name" value="RRM"/>
    <property type="match status" value="1"/>
</dbReference>
<dbReference type="Gene3D" id="3.30.70.330">
    <property type="match status" value="1"/>
</dbReference>
<dbReference type="KEGG" id="lak:106155810"/>
<dbReference type="Proteomes" id="UP000085678">
    <property type="component" value="Unplaced"/>
</dbReference>
<dbReference type="Pfam" id="PF14893">
    <property type="entry name" value="PNMA"/>
    <property type="match status" value="1"/>
</dbReference>
<name>A0A1S3HJS2_LINAN</name>
<dbReference type="CDD" id="cd00590">
    <property type="entry name" value="RRM_SF"/>
    <property type="match status" value="1"/>
</dbReference>
<evidence type="ECO:0000313" key="3">
    <source>
        <dbReference type="Proteomes" id="UP000085678"/>
    </source>
</evidence>
<proteinExistence type="predicted"/>
<protein>
    <submittedName>
        <fullName evidence="4">Modulator of apoptosis 1-like</fullName>
    </submittedName>
</protein>
<evidence type="ECO:0000313" key="4">
    <source>
        <dbReference type="RefSeq" id="XP_013386267.1"/>
    </source>
</evidence>
<dbReference type="InterPro" id="IPR035979">
    <property type="entry name" value="RBD_domain_sf"/>
</dbReference>
<evidence type="ECO:0000256" key="1">
    <source>
        <dbReference type="PROSITE-ProRule" id="PRU00176"/>
    </source>
</evidence>
<organism evidence="3 4">
    <name type="scientific">Lingula anatina</name>
    <name type="common">Brachiopod</name>
    <name type="synonym">Lingula unguis</name>
    <dbReference type="NCBI Taxonomy" id="7574"/>
    <lineage>
        <taxon>Eukaryota</taxon>
        <taxon>Metazoa</taxon>
        <taxon>Spiralia</taxon>
        <taxon>Lophotrochozoa</taxon>
        <taxon>Brachiopoda</taxon>
        <taxon>Linguliformea</taxon>
        <taxon>Lingulata</taxon>
        <taxon>Lingulida</taxon>
        <taxon>Linguloidea</taxon>
        <taxon>Lingulidae</taxon>
        <taxon>Lingula</taxon>
    </lineage>
</organism>
<dbReference type="RefSeq" id="XP_013386267.1">
    <property type="nucleotide sequence ID" value="XM_013530813.1"/>
</dbReference>
<sequence>MAYPSSLLRSRSIVITGLPDQITDSELKDFLKFHLVSEFTIEYIHRPDTILGAIFVVFEDAALATEAIDILDKRKYDGQTVDVKKINKSMERDILDALETKESKLSEVIGMIKSLPADDIVKVYEEVKSLLPKSSKPKFPVNSTPKRTPIFRIQKGSTPRRLLPKIPTFSTSGSELVSYTHPPRLPLFSGDSKDASFKQWLFEVKALRRDGIYSDAVLLHAIRRSLKSPASDVLYHLGDVKEIDRVLEKFEQVFGDVLSSGAILQQFHSSKQHDSESIAAWACRLESLVAQLLSINPPAVTDTGAKSMLRLKFYSGLNSNTIRHLLKNKFDGGATFEELLVEGRTIEMEEKERFHLDAAVSDMQSGGLMKAIDSLSRRLSGLELV</sequence>
<dbReference type="PROSITE" id="PS50102">
    <property type="entry name" value="RRM"/>
    <property type="match status" value="1"/>
</dbReference>
<dbReference type="InterPro" id="IPR000504">
    <property type="entry name" value="RRM_dom"/>
</dbReference>
<dbReference type="GO" id="GO:0003723">
    <property type="term" value="F:RNA binding"/>
    <property type="evidence" value="ECO:0007669"/>
    <property type="project" value="UniProtKB-UniRule"/>
</dbReference>
<feature type="domain" description="RRM" evidence="2">
    <location>
        <begin position="11"/>
        <end position="88"/>
    </location>
</feature>
<gene>
    <name evidence="4" type="primary">LOC106155810</name>
</gene>
<reference evidence="4" key="1">
    <citation type="submission" date="2025-08" db="UniProtKB">
        <authorList>
            <consortium name="RefSeq"/>
        </authorList>
    </citation>
    <scope>IDENTIFICATION</scope>
    <source>
        <tissue evidence="4">Gonads</tissue>
    </source>
</reference>
<dbReference type="InterPro" id="IPR012677">
    <property type="entry name" value="Nucleotide-bd_a/b_plait_sf"/>
</dbReference>
<dbReference type="InParanoid" id="A0A1S3HJS2"/>
<keyword evidence="1" id="KW-0694">RNA-binding</keyword>
<dbReference type="GeneID" id="106155810"/>
<keyword evidence="3" id="KW-1185">Reference proteome</keyword>
<dbReference type="AlphaFoldDB" id="A0A1S3HJS2"/>